<dbReference type="InterPro" id="IPR002182">
    <property type="entry name" value="NB-ARC"/>
</dbReference>
<dbReference type="Gene3D" id="3.40.50.300">
    <property type="entry name" value="P-loop containing nucleotide triphosphate hydrolases"/>
    <property type="match status" value="1"/>
</dbReference>
<sequence length="1792" mass="204405">MLQRFFSQLTILLDHSIDDIEAYVPRELFEKMCKKTPEVETIPTVLGEIGIPSGSEIEQGEKSAVCHQKIIPVPKEILDMAAGFATDQIFQNIQNPLIMRIGISGRDPKRVMSELKQHLPQTKKMFDVVIDIHASSFSSINDIECSIAAKVGMSASSTEKFHYHMKDSNFLILLEDINDRIELYKVGTKWWNLKRLQAIVSTSTFQKVYQRMAADLEIRLEDHLLSWELFCMNVGEVLLSTCILRQAVNVVKACCGHLLAIVLMARALKEVEDVRIWKDASHALGLQTPYQMEDKILFNALAFIWERSGSAKSFIEYCALSMETEGIGKVHLIQRWIADTLIGTADEGQKIVGDLVNAFLLERLRNGEFVRMRDEIREVLLRMLRSETDPTFLRLGGGELTKPPNDEAWKEARWMDLSNNKLSELPDMPNCPQLRELSLQINPYLREIPPSFFERMHALQILNLSYTRINTLPPSLFKLGLLRDFILRGCELLMQLPPEVGELKNLEVLNLEGTEILNLPMEVGKLTNLKCLIVSFYGHNQQDRKSGQSNTMVPQNVISNLVQLVELSMDVNPDDERWNATVKHIVKEVCGLKQLKALKLYLPEVILLEEFIRDGTSSSTYLSLVQFRFIVGSYLKRIISRSPHEAAAKFEQQRRHLKYVNGENVPDGFKKALQHATALFVDRHSTVTSLSQFGIENMKKLEFCVLGECNEILTVIDGAEICYRGDNKDVNGESVLGSLSYLCIYYMKSLSSIWKGPILTDCLSSLKSLWLKTAPKIISLVNRGVHENLPSANFKWYLPRLKRISLHYMPKLVSISSGFRIAPKLEWMSFYGCWSLKTLPIDEVSVNDLKLIIGDADWWSALKLTTSNSGFSQPHNLDSIFVPIQTNRDLTIQVAEIVTQHKALRQDAKPPQQPGFSDSLKATAVHAGTTSEEKQLYHPTPSPPPLPASYTNYHIKGMAEVPCSIEERPDPVRKIRAPKIEDNSSLHKVVEDVVSFLEDKQTRRIGIWGTVGTGKTTVMQNLNNHGDIAKMFDIVIWVTVSKEWSIKKLQDAIIQRLKMNMASNVDAKEIARRISEELRTKKYLILLDEVWDFIDLHKIMRIKDNRESKVVLASRFRDICKAMKAHELINVKPLPDHEAFSLFEEKVGRSIYFPRIQELAKSVVKECGGLPLLIDKVARDFRKKGEDVSIWRNGLKRLQRWEATESMHEVIEFMKFCYHLLDSDKKKASFLYCALFPEEYDIYIDYLLECWRAEGFIGSRDQGHRILNTLIDLSLLERSEKRAYCVKLSKMLRTLALKMSSETTDSKFLVKPRDRLKEPPRREEWEQGSRISLMDNQLLSLPESLDCCNLSTLFLQGNKDLISIPKFFFASMHGLRVLDLHATGISSLPSSLSDLICLRALYLNFCINLKELPSSIKGLYHLEVLDIRGTKLDLFQIGSLLRLKCLRISLFNFCMQSTTQRQFGSISAFASLEELHVDDDCSKQGWDEVVENVILEVTALQNLTSLQFYFPTVDTLKLFVTRSPAWKEGSPFTFQFSVGFQGLMFSQVPECFDVPSYNHLKLANANGVDPVISELLMRTHTFALINHHGVSTLSDFDIENLDNLLACSIEGCKEIETIVKGDGTTKGALQNLEYLCIYNLMELKSIWQGPVVVGSLHHLRILTLMKCPKLKKIFSRGMIQKLPYLQLLTVQECYEIEEIIMESENHGLDPSSLPKLKSLVLLDLPQLRSIWVDDSLKWPSLQSIRIFMCNKLKHLPFSHANATRLRSIEVVETLKWQDDATKERVQSLCILS</sequence>
<evidence type="ECO:0000256" key="1">
    <source>
        <dbReference type="ARBA" id="ARBA00008894"/>
    </source>
</evidence>
<proteinExistence type="inferred from homology"/>
<dbReference type="Proteomes" id="UP000288805">
    <property type="component" value="Unassembled WGS sequence"/>
</dbReference>
<dbReference type="GO" id="GO:0043531">
    <property type="term" value="F:ADP binding"/>
    <property type="evidence" value="ECO:0007669"/>
    <property type="project" value="InterPro"/>
</dbReference>
<dbReference type="Gene3D" id="1.10.8.430">
    <property type="entry name" value="Helical domain of apoptotic protease-activating factors"/>
    <property type="match status" value="1"/>
</dbReference>
<evidence type="ECO:0000313" key="11">
    <source>
        <dbReference type="Proteomes" id="UP000288805"/>
    </source>
</evidence>
<keyword evidence="5" id="KW-0611">Plant defense</keyword>
<feature type="domain" description="Disease resistance R13L4/SHOC-2-like LRR" evidence="9">
    <location>
        <begin position="1349"/>
        <end position="1559"/>
    </location>
</feature>
<keyword evidence="3" id="KW-0677">Repeat</keyword>
<dbReference type="Pfam" id="PF23247">
    <property type="entry name" value="LRR_RPS2"/>
    <property type="match status" value="1"/>
</dbReference>
<dbReference type="Gene3D" id="1.10.10.10">
    <property type="entry name" value="Winged helix-like DNA-binding domain superfamily/Winged helix DNA-binding domain"/>
    <property type="match status" value="1"/>
</dbReference>
<dbReference type="InterPro" id="IPR032675">
    <property type="entry name" value="LRR_dom_sf"/>
</dbReference>
<evidence type="ECO:0000259" key="9">
    <source>
        <dbReference type="Pfam" id="PF23598"/>
    </source>
</evidence>
<keyword evidence="6" id="KW-0067">ATP-binding</keyword>
<dbReference type="PROSITE" id="PS51450">
    <property type="entry name" value="LRR"/>
    <property type="match status" value="1"/>
</dbReference>
<dbReference type="InterPro" id="IPR042197">
    <property type="entry name" value="Apaf_helical"/>
</dbReference>
<evidence type="ECO:0000256" key="5">
    <source>
        <dbReference type="ARBA" id="ARBA00022821"/>
    </source>
</evidence>
<evidence type="ECO:0000256" key="4">
    <source>
        <dbReference type="ARBA" id="ARBA00022741"/>
    </source>
</evidence>
<feature type="domain" description="Disease resistance protein At4g27190-like leucine-rich repeats" evidence="8">
    <location>
        <begin position="1599"/>
        <end position="1693"/>
    </location>
</feature>
<protein>
    <submittedName>
        <fullName evidence="10">Disease resistance protein RPS2</fullName>
    </submittedName>
</protein>
<dbReference type="InterPro" id="IPR055414">
    <property type="entry name" value="LRR_R13L4/SHOC2-like"/>
</dbReference>
<dbReference type="SMART" id="SM00369">
    <property type="entry name" value="LRR_TYP"/>
    <property type="match status" value="3"/>
</dbReference>
<dbReference type="GO" id="GO:0005524">
    <property type="term" value="F:ATP binding"/>
    <property type="evidence" value="ECO:0007669"/>
    <property type="project" value="UniProtKB-KW"/>
</dbReference>
<feature type="domain" description="NB-ARC" evidence="7">
    <location>
        <begin position="988"/>
        <end position="1149"/>
    </location>
</feature>
<dbReference type="Gene3D" id="3.80.10.10">
    <property type="entry name" value="Ribonuclease Inhibitor"/>
    <property type="match status" value="3"/>
</dbReference>
<reference evidence="10 11" key="1">
    <citation type="journal article" date="2018" name="PLoS Genet.">
        <title>Population sequencing reveals clonal diversity and ancestral inbreeding in the grapevine cultivar Chardonnay.</title>
        <authorList>
            <person name="Roach M.J."/>
            <person name="Johnson D.L."/>
            <person name="Bohlmann J."/>
            <person name="van Vuuren H.J."/>
            <person name="Jones S.J."/>
            <person name="Pretorius I.S."/>
            <person name="Schmidt S.A."/>
            <person name="Borneman A.R."/>
        </authorList>
    </citation>
    <scope>NUCLEOTIDE SEQUENCE [LARGE SCALE GENOMIC DNA]</scope>
    <source>
        <strain evidence="11">cv. Chardonnay</strain>
        <tissue evidence="10">Leaf</tissue>
    </source>
</reference>
<dbReference type="InterPro" id="IPR036388">
    <property type="entry name" value="WH-like_DNA-bd_sf"/>
</dbReference>
<dbReference type="PANTHER" id="PTHR33463">
    <property type="entry name" value="NB-ARC DOMAIN-CONTAINING PROTEIN-RELATED"/>
    <property type="match status" value="1"/>
</dbReference>
<comment type="caution">
    <text evidence="10">The sequence shown here is derived from an EMBL/GenBank/DDBJ whole genome shotgun (WGS) entry which is preliminary data.</text>
</comment>
<dbReference type="PRINTS" id="PR00364">
    <property type="entry name" value="DISEASERSIST"/>
</dbReference>
<dbReference type="InterPro" id="IPR050905">
    <property type="entry name" value="Plant_NBS-LRR"/>
</dbReference>
<keyword evidence="4" id="KW-0547">Nucleotide-binding</keyword>
<dbReference type="EMBL" id="QGNW01001357">
    <property type="protein sequence ID" value="RVW44424.1"/>
    <property type="molecule type" value="Genomic_DNA"/>
</dbReference>
<dbReference type="SUPFAM" id="SSF52058">
    <property type="entry name" value="L domain-like"/>
    <property type="match status" value="2"/>
</dbReference>
<dbReference type="InterPro" id="IPR027417">
    <property type="entry name" value="P-loop_NTPase"/>
</dbReference>
<evidence type="ECO:0000259" key="7">
    <source>
        <dbReference type="Pfam" id="PF00931"/>
    </source>
</evidence>
<organism evidence="10 11">
    <name type="scientific">Vitis vinifera</name>
    <name type="common">Grape</name>
    <dbReference type="NCBI Taxonomy" id="29760"/>
    <lineage>
        <taxon>Eukaryota</taxon>
        <taxon>Viridiplantae</taxon>
        <taxon>Streptophyta</taxon>
        <taxon>Embryophyta</taxon>
        <taxon>Tracheophyta</taxon>
        <taxon>Spermatophyta</taxon>
        <taxon>Magnoliopsida</taxon>
        <taxon>eudicotyledons</taxon>
        <taxon>Gunneridae</taxon>
        <taxon>Pentapetalae</taxon>
        <taxon>rosids</taxon>
        <taxon>Vitales</taxon>
        <taxon>Vitaceae</taxon>
        <taxon>Viteae</taxon>
        <taxon>Vitis</taxon>
    </lineage>
</organism>
<accession>A0A438E9V2</accession>
<dbReference type="Pfam" id="PF23598">
    <property type="entry name" value="LRR_14"/>
    <property type="match status" value="2"/>
</dbReference>
<dbReference type="SUPFAM" id="SSF52540">
    <property type="entry name" value="P-loop containing nucleoside triphosphate hydrolases"/>
    <property type="match status" value="2"/>
</dbReference>
<evidence type="ECO:0000256" key="3">
    <source>
        <dbReference type="ARBA" id="ARBA00022737"/>
    </source>
</evidence>
<dbReference type="FunFam" id="3.40.50.300:FF:001091">
    <property type="entry name" value="Probable disease resistance protein At1g61300"/>
    <property type="match status" value="1"/>
</dbReference>
<dbReference type="GO" id="GO:0006952">
    <property type="term" value="P:defense response"/>
    <property type="evidence" value="ECO:0007669"/>
    <property type="project" value="UniProtKB-KW"/>
</dbReference>
<dbReference type="Pfam" id="PF00931">
    <property type="entry name" value="NB-ARC"/>
    <property type="match status" value="1"/>
</dbReference>
<dbReference type="InterPro" id="IPR057135">
    <property type="entry name" value="At4g27190-like_LRR"/>
</dbReference>
<evidence type="ECO:0000256" key="2">
    <source>
        <dbReference type="ARBA" id="ARBA00022614"/>
    </source>
</evidence>
<keyword evidence="2" id="KW-0433">Leucine-rich repeat</keyword>
<evidence type="ECO:0000259" key="8">
    <source>
        <dbReference type="Pfam" id="PF23247"/>
    </source>
</evidence>
<feature type="domain" description="Disease resistance R13L4/SHOC-2-like LRR" evidence="9">
    <location>
        <begin position="478"/>
        <end position="604"/>
    </location>
</feature>
<dbReference type="InterPro" id="IPR003591">
    <property type="entry name" value="Leu-rich_rpt_typical-subtyp"/>
</dbReference>
<name>A0A438E9V2_VITVI</name>
<comment type="similarity">
    <text evidence="1">Belongs to the disease resistance NB-LRR family.</text>
</comment>
<dbReference type="PANTHER" id="PTHR33463:SF209">
    <property type="entry name" value="DISEASE RESISTANCE PROTEIN RPS2-LIKE"/>
    <property type="match status" value="1"/>
</dbReference>
<evidence type="ECO:0000313" key="10">
    <source>
        <dbReference type="EMBL" id="RVW44424.1"/>
    </source>
</evidence>
<dbReference type="InterPro" id="IPR001611">
    <property type="entry name" value="Leu-rich_rpt"/>
</dbReference>
<evidence type="ECO:0000256" key="6">
    <source>
        <dbReference type="ARBA" id="ARBA00022840"/>
    </source>
</evidence>
<gene>
    <name evidence="10" type="primary">RPS2_1</name>
    <name evidence="10" type="ORF">CK203_071004</name>
</gene>